<evidence type="ECO:0000313" key="2">
    <source>
        <dbReference type="Proteomes" id="UP000299211"/>
    </source>
</evidence>
<reference evidence="1 2" key="1">
    <citation type="submission" date="2019-04" db="EMBL/GenBank/DDBJ databases">
        <title>Draft genome sequences of Streptomyces avermitilis ATCC 31267.</title>
        <authorList>
            <person name="Komaki H."/>
            <person name="Tamura T."/>
            <person name="Hosoyama A."/>
        </authorList>
    </citation>
    <scope>NUCLEOTIDE SEQUENCE [LARGE SCALE GENOMIC DNA]</scope>
    <source>
        <strain evidence="1 2">ATCC 31267</strain>
    </source>
</reference>
<dbReference type="Proteomes" id="UP000299211">
    <property type="component" value="Unassembled WGS sequence"/>
</dbReference>
<gene>
    <name evidence="1" type="ORF">SAV31267_025840</name>
</gene>
<dbReference type="EMBL" id="BJHY01000001">
    <property type="protein sequence ID" value="GDY73099.1"/>
    <property type="molecule type" value="Genomic_DNA"/>
</dbReference>
<proteinExistence type="predicted"/>
<sequence>MGDTGRGGPVRVQITRVHTVLYETFDPPNRGAYPQAGAAPAPGSTTVRWNSWPRIRVPAAASTLSPTATASR</sequence>
<evidence type="ECO:0000313" key="1">
    <source>
        <dbReference type="EMBL" id="GDY73099.1"/>
    </source>
</evidence>
<name>A0A4D4MNR6_STRAX</name>
<organism evidence="1 2">
    <name type="scientific">Streptomyces avermitilis</name>
    <dbReference type="NCBI Taxonomy" id="33903"/>
    <lineage>
        <taxon>Bacteria</taxon>
        <taxon>Bacillati</taxon>
        <taxon>Actinomycetota</taxon>
        <taxon>Actinomycetes</taxon>
        <taxon>Kitasatosporales</taxon>
        <taxon>Streptomycetaceae</taxon>
        <taxon>Streptomyces</taxon>
    </lineage>
</organism>
<protein>
    <submittedName>
        <fullName evidence="1">Uncharacterized protein</fullName>
    </submittedName>
</protein>
<dbReference type="AlphaFoldDB" id="A0A4D4MNR6"/>
<comment type="caution">
    <text evidence="1">The sequence shown here is derived from an EMBL/GenBank/DDBJ whole genome shotgun (WGS) entry which is preliminary data.</text>
</comment>
<accession>A0A4D4MNR6</accession>